<evidence type="ECO:0000256" key="2">
    <source>
        <dbReference type="ARBA" id="ARBA00022801"/>
    </source>
</evidence>
<accession>A0ABT1HM39</accession>
<protein>
    <recommendedName>
        <fullName evidence="3">Carboxylic ester hydrolase</fullName>
        <ecNumber evidence="3">3.1.1.-</ecNumber>
    </recommendedName>
</protein>
<feature type="domain" description="Carboxylesterase type B" evidence="5">
    <location>
        <begin position="4"/>
        <end position="312"/>
    </location>
</feature>
<dbReference type="InterPro" id="IPR029058">
    <property type="entry name" value="AB_hydrolase_fold"/>
</dbReference>
<dbReference type="Pfam" id="PF00135">
    <property type="entry name" value="COesterase"/>
    <property type="match status" value="2"/>
</dbReference>
<proteinExistence type="inferred from homology"/>
<dbReference type="InterPro" id="IPR050654">
    <property type="entry name" value="AChE-related_enzymes"/>
</dbReference>
<dbReference type="Gene3D" id="3.40.50.1820">
    <property type="entry name" value="alpha/beta hydrolase"/>
    <property type="match status" value="1"/>
</dbReference>
<gene>
    <name evidence="6" type="ORF">LX15_000241</name>
</gene>
<dbReference type="SUPFAM" id="SSF53474">
    <property type="entry name" value="alpha/beta-Hydrolases"/>
    <property type="match status" value="1"/>
</dbReference>
<keyword evidence="7" id="KW-1185">Reference proteome</keyword>
<organism evidence="6 7">
    <name type="scientific">Streptoalloteichus tenebrarius (strain ATCC 17920 / DSM 40477 / JCM 4838 / CBS 697.72 / NBRC 16177 / NCIMB 11028 / NRRL B-12390 / A12253. 1 / ISP 5477)</name>
    <name type="common">Streptomyces tenebrarius</name>
    <dbReference type="NCBI Taxonomy" id="1933"/>
    <lineage>
        <taxon>Bacteria</taxon>
        <taxon>Bacillati</taxon>
        <taxon>Actinomycetota</taxon>
        <taxon>Actinomycetes</taxon>
        <taxon>Pseudonocardiales</taxon>
        <taxon>Pseudonocardiaceae</taxon>
        <taxon>Streptoalloteichus</taxon>
    </lineage>
</organism>
<evidence type="ECO:0000313" key="7">
    <source>
        <dbReference type="Proteomes" id="UP001205311"/>
    </source>
</evidence>
<comment type="similarity">
    <text evidence="1 3">Belongs to the type-B carboxylesterase/lipase family.</text>
</comment>
<dbReference type="InterPro" id="IPR019826">
    <property type="entry name" value="Carboxylesterase_B_AS"/>
</dbReference>
<evidence type="ECO:0000256" key="3">
    <source>
        <dbReference type="RuleBase" id="RU361235"/>
    </source>
</evidence>
<dbReference type="PANTHER" id="PTHR43918">
    <property type="entry name" value="ACETYLCHOLINESTERASE"/>
    <property type="match status" value="1"/>
</dbReference>
<feature type="domain" description="Carboxylesterase type B" evidence="5">
    <location>
        <begin position="328"/>
        <end position="441"/>
    </location>
</feature>
<evidence type="ECO:0000256" key="1">
    <source>
        <dbReference type="ARBA" id="ARBA00005964"/>
    </source>
</evidence>
<keyword evidence="2 3" id="KW-0378">Hydrolase</keyword>
<dbReference type="PANTHER" id="PTHR43918:SF4">
    <property type="entry name" value="CARBOXYLIC ESTER HYDROLASE"/>
    <property type="match status" value="1"/>
</dbReference>
<dbReference type="EMBL" id="JAMTCP010000001">
    <property type="protein sequence ID" value="MCP2256558.1"/>
    <property type="molecule type" value="Genomic_DNA"/>
</dbReference>
<evidence type="ECO:0000256" key="4">
    <source>
        <dbReference type="SAM" id="MobiDB-lite"/>
    </source>
</evidence>
<feature type="region of interest" description="Disordered" evidence="4">
    <location>
        <begin position="427"/>
        <end position="448"/>
    </location>
</feature>
<comment type="caution">
    <text evidence="6">The sequence shown here is derived from an EMBL/GenBank/DDBJ whole genome shotgun (WGS) entry which is preliminary data.</text>
</comment>
<dbReference type="PROSITE" id="PS00122">
    <property type="entry name" value="CARBOXYLESTERASE_B_1"/>
    <property type="match status" value="1"/>
</dbReference>
<name>A0ABT1HM39_STRSD</name>
<dbReference type="Proteomes" id="UP001205311">
    <property type="component" value="Unassembled WGS sequence"/>
</dbReference>
<evidence type="ECO:0000313" key="6">
    <source>
        <dbReference type="EMBL" id="MCP2256558.1"/>
    </source>
</evidence>
<sequence length="448" mass="48494">MRTTARTSQGELRGRVEDGLVVFRGVRYAEVERFRPPRPVPAWTGVREALVDGPIAPQRPSRLEHVMGAPEPHDQAEDCLSLTITTPGVDDAARPVLVWLHGGAFLSGAGSWRWYGGHRLAREGDVVVVGVNYRLGALGYLRSPGLSEGNLGLRDQIAALRWVRDNIAAFGGDPSTVTVVGQSAGAHSVACLLGIPEARSLFRRAILQSPPMGLGLGDPRRARRSAERFLAGLASDPRTAEIPAILDAQQRVLRRQSGPLGMNTAPPFMPVAGAGVLPDRARWWEHVVRTAPDLDVILGWTGREMGAFYTTNPTFQRLRQIPTYGPRAADAVGEAVGSAVFARPTLRLASRLSAVGARVWAYQFDYAPAGSPFGACHCLELPLLFGTDADWADAPMLTGADPAEIADLGRRLRASWLSFARTGKPETDADLPWPEHTPTTRAVRHWSS</sequence>
<dbReference type="RefSeq" id="WP_253667545.1">
    <property type="nucleotide sequence ID" value="NZ_JAMTCP010000001.1"/>
</dbReference>
<dbReference type="EC" id="3.1.1.-" evidence="3"/>
<reference evidence="6 7" key="1">
    <citation type="submission" date="2022-06" db="EMBL/GenBank/DDBJ databases">
        <title>Genomic Encyclopedia of Archaeal and Bacterial Type Strains, Phase II (KMG-II): from individual species to whole genera.</title>
        <authorList>
            <person name="Goeker M."/>
        </authorList>
    </citation>
    <scope>NUCLEOTIDE SEQUENCE [LARGE SCALE GENOMIC DNA]</scope>
    <source>
        <strain evidence="6 7">DSM 40477</strain>
    </source>
</reference>
<evidence type="ECO:0000259" key="5">
    <source>
        <dbReference type="Pfam" id="PF00135"/>
    </source>
</evidence>
<dbReference type="InterPro" id="IPR002018">
    <property type="entry name" value="CarbesteraseB"/>
</dbReference>